<sequence length="361" mass="39979">MTEPKEHHFVPQFYLKKFGEGKSIRLFNFERRRHIPGAPIKSQCARHKLHAFSPGLEQKLSVLEGAAANAIRSILDEGAAPVARSETWQDALGFLVLQKMRTARSMQSVDTLADFMLAHAPEPGAAVEGPDREQLKAAMGHPLALLFQFLGEVLGHATDLGMHLLVNGTTEGFITCDDPVVFHNQYCEGIDHHGVLGWLNTGLQAFLPLSPNAVLVLYDQTVYKVAGTRQGSTASTLTDVRHVRQINELQFLNAVENVYYKGEPTEAFQGICEAMVGKRVGGRIALVETEPAARPDGTSSQLLHTFEPLLPVRLSLPQMEIRRRARRIPLEVRGRTYRNGTVAGSARGHAQTYRVQNITHR</sequence>
<evidence type="ECO:0000313" key="1">
    <source>
        <dbReference type="EMBL" id="NID05892.1"/>
    </source>
</evidence>
<name>A0ABX0Q8E6_9GAMM</name>
<dbReference type="EMBL" id="JAAQQR010000006">
    <property type="protein sequence ID" value="NID05892.1"/>
    <property type="molecule type" value="Genomic_DNA"/>
</dbReference>
<keyword evidence="2" id="KW-1185">Reference proteome</keyword>
<gene>
    <name evidence="1" type="ORF">HBF26_13410</name>
</gene>
<proteinExistence type="predicted"/>
<dbReference type="RefSeq" id="WP_167127379.1">
    <property type="nucleotide sequence ID" value="NZ_JAAQQR010000006.1"/>
</dbReference>
<dbReference type="InterPro" id="IPR025332">
    <property type="entry name" value="DUF4238"/>
</dbReference>
<dbReference type="Proteomes" id="UP001429601">
    <property type="component" value="Unassembled WGS sequence"/>
</dbReference>
<organism evidence="1 2">
    <name type="scientific">Luteibacter jiangsuensis</name>
    <dbReference type="NCBI Taxonomy" id="637577"/>
    <lineage>
        <taxon>Bacteria</taxon>
        <taxon>Pseudomonadati</taxon>
        <taxon>Pseudomonadota</taxon>
        <taxon>Gammaproteobacteria</taxon>
        <taxon>Lysobacterales</taxon>
        <taxon>Rhodanobacteraceae</taxon>
        <taxon>Luteibacter</taxon>
    </lineage>
</organism>
<evidence type="ECO:0000313" key="2">
    <source>
        <dbReference type="Proteomes" id="UP001429601"/>
    </source>
</evidence>
<reference evidence="1 2" key="1">
    <citation type="journal article" date="2011" name="Curr. Microbiol.">
        <title>Luteibacter jiangsuensis sp. nov.: a methamidophos-degrading bacterium isolated from a methamidophos-manufacturing factory.</title>
        <authorList>
            <person name="Wang L."/>
            <person name="Wang G.L."/>
            <person name="Li S.P."/>
            <person name="Jiang J.D."/>
        </authorList>
    </citation>
    <scope>NUCLEOTIDE SEQUENCE [LARGE SCALE GENOMIC DNA]</scope>
    <source>
        <strain evidence="1 2">CGMCC 1.10133</strain>
    </source>
</reference>
<dbReference type="Pfam" id="PF14022">
    <property type="entry name" value="DUF4238"/>
    <property type="match status" value="1"/>
</dbReference>
<accession>A0ABX0Q8E6</accession>
<comment type="caution">
    <text evidence="1">The sequence shown here is derived from an EMBL/GenBank/DDBJ whole genome shotgun (WGS) entry which is preliminary data.</text>
</comment>
<protein>
    <submittedName>
        <fullName evidence="1">DUF4238 domain-containing protein</fullName>
    </submittedName>
</protein>